<evidence type="ECO:0000313" key="3">
    <source>
        <dbReference type="EMBL" id="VEN43213.1"/>
    </source>
</evidence>
<feature type="domain" description="DH" evidence="2">
    <location>
        <begin position="366"/>
        <end position="464"/>
    </location>
</feature>
<dbReference type="InterPro" id="IPR011993">
    <property type="entry name" value="PH-like_dom_sf"/>
</dbReference>
<feature type="compositionally biased region" description="Acidic residues" evidence="1">
    <location>
        <begin position="286"/>
        <end position="303"/>
    </location>
</feature>
<dbReference type="Pfam" id="PF00621">
    <property type="entry name" value="RhoGEF"/>
    <property type="match status" value="1"/>
</dbReference>
<evidence type="ECO:0000256" key="1">
    <source>
        <dbReference type="SAM" id="MobiDB-lite"/>
    </source>
</evidence>
<dbReference type="InterPro" id="IPR035899">
    <property type="entry name" value="DBL_dom_sf"/>
</dbReference>
<dbReference type="Proteomes" id="UP000410492">
    <property type="component" value="Unassembled WGS sequence"/>
</dbReference>
<gene>
    <name evidence="3" type="ORF">CALMAC_LOCUS6425</name>
</gene>
<keyword evidence="4" id="KW-1185">Reference proteome</keyword>
<dbReference type="OrthoDB" id="6152532at2759"/>
<sequence length="627" mass="72981">MDKRCHRDWNTTTMDSQQDNKDEKVRRFVRKSSKKYSSSWRGRQPKCLQEKHKYLTVSQGNINSVTNAVKEYEARYLGNVDSDESKLESEFLQAFNGLLESKEKVRRRKSLKSFIDAVNEGNTELYRRSLIERIDSELEKMKLDGFIDDCDEDPGLDSKCIATEYLTGTNTEEDWLYKEENLSETLCDDLETGSSFVEAYNDDGRELIVAEVIIERKAVSLNDQTSLDETIRENMRDSDLILIKNDNKEYDLVEETMKGLPKLFNSEPRSNRSTVYSTASESVLDEDDDVFTDSEEKQAEDEGFSSRRETYCDPKGNVRIERIESLGSTEDKASKLKRSNSITPIIMLDHIVDEIKSTERKYLSDLAKIIDEVLFAKYPSYLRNKPKADRVLRTYSHIIKKIQEELDDRLDFSAYLLTPLQRLGKYILFLENIQNQFQSLGISIETTQVALDIVKREMTKGNDYVAIESIQNSPISKLDYGTFIMRDNFIIIKPRKMEVMVFLFKNIIVFTNTDPKEMETFYYLDSIKTNDLRIATFDDLTLHLTDFTKSKRKGRSIKYSYVLEAKSDKMKNLWKKTIESILWQQLYIAKESIKAKPVTQMSTLGPEMKNDRKRRSKRGLSSIFYTD</sequence>
<dbReference type="InterPro" id="IPR052231">
    <property type="entry name" value="Rho_GEF_signaling-related"/>
</dbReference>
<feature type="region of interest" description="Disordered" evidence="1">
    <location>
        <begin position="1"/>
        <end position="25"/>
    </location>
</feature>
<feature type="region of interest" description="Disordered" evidence="1">
    <location>
        <begin position="286"/>
        <end position="311"/>
    </location>
</feature>
<protein>
    <recommendedName>
        <fullName evidence="2">DH domain-containing protein</fullName>
    </recommendedName>
</protein>
<dbReference type="PANTHER" id="PTHR45845">
    <property type="entry name" value="RHO GUANINE NUCLEOTIDE EXCHANGE FACTOR-RELATED"/>
    <property type="match status" value="1"/>
</dbReference>
<evidence type="ECO:0000313" key="4">
    <source>
        <dbReference type="Proteomes" id="UP000410492"/>
    </source>
</evidence>
<dbReference type="PANTHER" id="PTHR45845:SF2">
    <property type="entry name" value="RIKEN CDNA D630003M21 GENE"/>
    <property type="match status" value="1"/>
</dbReference>
<accession>A0A653C623</accession>
<dbReference type="EMBL" id="CAACVG010007010">
    <property type="protein sequence ID" value="VEN43213.1"/>
    <property type="molecule type" value="Genomic_DNA"/>
</dbReference>
<reference evidence="3 4" key="1">
    <citation type="submission" date="2019-01" db="EMBL/GenBank/DDBJ databases">
        <authorList>
            <person name="Sayadi A."/>
        </authorList>
    </citation>
    <scope>NUCLEOTIDE SEQUENCE [LARGE SCALE GENOMIC DNA]</scope>
</reference>
<dbReference type="Pfam" id="PF22697">
    <property type="entry name" value="SOS1_NGEF_PH"/>
    <property type="match status" value="1"/>
</dbReference>
<dbReference type="GO" id="GO:0005085">
    <property type="term" value="F:guanyl-nucleotide exchange factor activity"/>
    <property type="evidence" value="ECO:0007669"/>
    <property type="project" value="InterPro"/>
</dbReference>
<organism evidence="3 4">
    <name type="scientific">Callosobruchus maculatus</name>
    <name type="common">Southern cowpea weevil</name>
    <name type="synonym">Pulse bruchid</name>
    <dbReference type="NCBI Taxonomy" id="64391"/>
    <lineage>
        <taxon>Eukaryota</taxon>
        <taxon>Metazoa</taxon>
        <taxon>Ecdysozoa</taxon>
        <taxon>Arthropoda</taxon>
        <taxon>Hexapoda</taxon>
        <taxon>Insecta</taxon>
        <taxon>Pterygota</taxon>
        <taxon>Neoptera</taxon>
        <taxon>Endopterygota</taxon>
        <taxon>Coleoptera</taxon>
        <taxon>Polyphaga</taxon>
        <taxon>Cucujiformia</taxon>
        <taxon>Chrysomeloidea</taxon>
        <taxon>Chrysomelidae</taxon>
        <taxon>Bruchinae</taxon>
        <taxon>Bruchini</taxon>
        <taxon>Callosobruchus</taxon>
    </lineage>
</organism>
<evidence type="ECO:0000259" key="2">
    <source>
        <dbReference type="PROSITE" id="PS50010"/>
    </source>
</evidence>
<feature type="region of interest" description="Disordered" evidence="1">
    <location>
        <begin position="600"/>
        <end position="627"/>
    </location>
</feature>
<dbReference type="InterPro" id="IPR000219">
    <property type="entry name" value="DH_dom"/>
</dbReference>
<name>A0A653C623_CALMS</name>
<proteinExistence type="predicted"/>
<dbReference type="PROSITE" id="PS50010">
    <property type="entry name" value="DH_2"/>
    <property type="match status" value="1"/>
</dbReference>
<dbReference type="Gene3D" id="1.20.900.10">
    <property type="entry name" value="Dbl homology (DH) domain"/>
    <property type="match status" value="1"/>
</dbReference>
<dbReference type="SUPFAM" id="SSF50729">
    <property type="entry name" value="PH domain-like"/>
    <property type="match status" value="1"/>
</dbReference>
<dbReference type="AlphaFoldDB" id="A0A653C623"/>
<dbReference type="SUPFAM" id="SSF48065">
    <property type="entry name" value="DBL homology domain (DH-domain)"/>
    <property type="match status" value="1"/>
</dbReference>
<dbReference type="InterPro" id="IPR055251">
    <property type="entry name" value="SOS1_NGEF_PH"/>
</dbReference>
<dbReference type="Gene3D" id="2.30.29.30">
    <property type="entry name" value="Pleckstrin-homology domain (PH domain)/Phosphotyrosine-binding domain (PTB)"/>
    <property type="match status" value="1"/>
</dbReference>